<dbReference type="NCBIfam" id="TIGR04183">
    <property type="entry name" value="Por_Secre_tail"/>
    <property type="match status" value="1"/>
</dbReference>
<proteinExistence type="predicted"/>
<dbReference type="Proteomes" id="UP000825258">
    <property type="component" value="Chromosome"/>
</dbReference>
<dbReference type="NCBIfam" id="TIGR04312">
    <property type="entry name" value="choice_anch_B"/>
    <property type="match status" value="1"/>
</dbReference>
<name>A0ABM7S940_9FLAO</name>
<evidence type="ECO:0000259" key="3">
    <source>
        <dbReference type="Pfam" id="PF18962"/>
    </source>
</evidence>
<keyword evidence="5" id="KW-1185">Reference proteome</keyword>
<feature type="chain" id="PRO_5045393337" description="Secretion system C-terminal sorting domain-containing protein" evidence="2">
    <location>
        <begin position="19"/>
        <end position="472"/>
    </location>
</feature>
<accession>A0ABM7S940</accession>
<keyword evidence="1 2" id="KW-0732">Signal</keyword>
<sequence length="472" mass="52165">MKQLFFTLTLIFCIQVFSQTPCSGGFASSFPCNEIDLYSNLTITQLGGTATAEGNDIWGWTDPLDNKEYAIIGLTSHTAFVDITNPTTPIYLGKLPTATVNSIWRDIKVYNNYAFIVSEASNHGMQVFDLTKLRNVVSPPVNFTQDAYYNGFGRCHNIVINEATGFAYAVGTLTFSGGPHFINIQDPLNPTAAGGYSAEAYTHDAQVVIYNGPDTEHNGKEIFFGANENQVVVVDVSNKANPILLSTFTYTNADYVHQGWLTDDQKYFILGDETDESTYGFNTKSVIIDMSNLDNPVLKTNYFGPTNAIDHNGYVDGNDFYLANYRAGLRIIDIADIDNGNLNEVAFFDTYPTSNTANYNGAWSVYPYFASGSIIVSDIERGLFVLKKSNTLSSNTFNENEFRVYVDNKSNLLKIEASNEIDEVCMYNILGSQVKNGNGNKLLTLDLDISDLNSGVYIVKINNATTKKIVIN</sequence>
<dbReference type="Pfam" id="PF18962">
    <property type="entry name" value="Por_Secre_tail"/>
    <property type="match status" value="1"/>
</dbReference>
<dbReference type="InterPro" id="IPR026444">
    <property type="entry name" value="Secre_tail"/>
</dbReference>
<organism evidence="4 5">
    <name type="scientific">Flavobacterium okayamense</name>
    <dbReference type="NCBI Taxonomy" id="2830782"/>
    <lineage>
        <taxon>Bacteria</taxon>
        <taxon>Pseudomonadati</taxon>
        <taxon>Bacteroidota</taxon>
        <taxon>Flavobacteriia</taxon>
        <taxon>Flavobacteriales</taxon>
        <taxon>Flavobacteriaceae</taxon>
        <taxon>Flavobacterium</taxon>
    </lineage>
</organism>
<evidence type="ECO:0000313" key="4">
    <source>
        <dbReference type="EMBL" id="BCY29478.1"/>
    </source>
</evidence>
<evidence type="ECO:0000313" key="5">
    <source>
        <dbReference type="Proteomes" id="UP000825258"/>
    </source>
</evidence>
<dbReference type="Pfam" id="PF08309">
    <property type="entry name" value="LVIVD"/>
    <property type="match status" value="3"/>
</dbReference>
<dbReference type="InterPro" id="IPR027589">
    <property type="entry name" value="Choice_anch_B"/>
</dbReference>
<dbReference type="InterPro" id="IPR013211">
    <property type="entry name" value="LVIVD"/>
</dbReference>
<evidence type="ECO:0000256" key="2">
    <source>
        <dbReference type="SAM" id="SignalP"/>
    </source>
</evidence>
<feature type="signal peptide" evidence="2">
    <location>
        <begin position="1"/>
        <end position="18"/>
    </location>
</feature>
<protein>
    <recommendedName>
        <fullName evidence="3">Secretion system C-terminal sorting domain-containing protein</fullName>
    </recommendedName>
</protein>
<gene>
    <name evidence="4" type="ORF">KK2020170_23460</name>
</gene>
<evidence type="ECO:0000256" key="1">
    <source>
        <dbReference type="ARBA" id="ARBA00022729"/>
    </source>
</evidence>
<reference evidence="4 5" key="1">
    <citation type="submission" date="2021-06" db="EMBL/GenBank/DDBJ databases">
        <title>Whole genome sequences of Flavobacterium sp. KK2020170 and assembly.</title>
        <authorList>
            <person name="Kitahara K."/>
            <person name="Miyoshi S."/>
            <person name="Uesaka K."/>
        </authorList>
    </citation>
    <scope>NUCLEOTIDE SEQUENCE [LARGE SCALE GENOMIC DNA]</scope>
    <source>
        <strain evidence="4 5">KK2020170</strain>
    </source>
</reference>
<dbReference type="PANTHER" id="PTHR38787">
    <property type="entry name" value="REGULATORY P DOMAIN-CONTAINING PROTEIN"/>
    <property type="match status" value="1"/>
</dbReference>
<feature type="domain" description="Secretion system C-terminal sorting" evidence="3">
    <location>
        <begin position="412"/>
        <end position="471"/>
    </location>
</feature>
<dbReference type="PANTHER" id="PTHR38787:SF3">
    <property type="entry name" value="REGULATORY P DOMAIN-CONTAINING PROTEIN"/>
    <property type="match status" value="1"/>
</dbReference>
<dbReference type="SUPFAM" id="SSF75011">
    <property type="entry name" value="3-carboxy-cis,cis-mucoante lactonizing enzyme"/>
    <property type="match status" value="1"/>
</dbReference>
<dbReference type="EMBL" id="AP024749">
    <property type="protein sequence ID" value="BCY29478.1"/>
    <property type="molecule type" value="Genomic_DNA"/>
</dbReference>
<dbReference type="RefSeq" id="WP_221258554.1">
    <property type="nucleotide sequence ID" value="NZ_AP024749.1"/>
</dbReference>